<dbReference type="RefSeq" id="WP_285234303.1">
    <property type="nucleotide sequence ID" value="NZ_CP116346.1"/>
</dbReference>
<keyword evidence="3" id="KW-1185">Reference proteome</keyword>
<reference evidence="2" key="1">
    <citation type="submission" date="2023-01" db="EMBL/GenBank/DDBJ databases">
        <title>Whole genome sequence of Paucibacter sp. S2-9 isolated from pond sediment.</title>
        <authorList>
            <person name="Jung J.Y."/>
        </authorList>
    </citation>
    <scope>NUCLEOTIDE SEQUENCE</scope>
    <source>
        <strain evidence="2">S2-9</strain>
    </source>
</reference>
<feature type="region of interest" description="Disordered" evidence="1">
    <location>
        <begin position="1"/>
        <end position="27"/>
    </location>
</feature>
<evidence type="ECO:0000313" key="2">
    <source>
        <dbReference type="EMBL" id="WIT13193.1"/>
    </source>
</evidence>
<proteinExistence type="predicted"/>
<accession>A0AA95SME0</accession>
<dbReference type="Proteomes" id="UP001177769">
    <property type="component" value="Chromosome"/>
</dbReference>
<protein>
    <submittedName>
        <fullName evidence="2">Uncharacterized protein</fullName>
    </submittedName>
</protein>
<evidence type="ECO:0000313" key="3">
    <source>
        <dbReference type="Proteomes" id="UP001177769"/>
    </source>
</evidence>
<dbReference type="EMBL" id="CP116346">
    <property type="protein sequence ID" value="WIT13193.1"/>
    <property type="molecule type" value="Genomic_DNA"/>
</dbReference>
<dbReference type="KEGG" id="pais:PFX98_06170"/>
<sequence length="58" mass="6395">MTATPAQLPGTGPAPRPPAAPAEASPAPRPLLDRWFEAWAARAEARWRAHADLRSRYY</sequence>
<gene>
    <name evidence="2" type="ORF">PFX98_06170</name>
</gene>
<dbReference type="AlphaFoldDB" id="A0AA95SME0"/>
<name>A0AA95SME0_9BURK</name>
<organism evidence="2 3">
    <name type="scientific">Paucibacter sediminis</name>
    <dbReference type="NCBI Taxonomy" id="3019553"/>
    <lineage>
        <taxon>Bacteria</taxon>
        <taxon>Pseudomonadati</taxon>
        <taxon>Pseudomonadota</taxon>
        <taxon>Betaproteobacteria</taxon>
        <taxon>Burkholderiales</taxon>
        <taxon>Sphaerotilaceae</taxon>
        <taxon>Roseateles</taxon>
    </lineage>
</organism>
<evidence type="ECO:0000256" key="1">
    <source>
        <dbReference type="SAM" id="MobiDB-lite"/>
    </source>
</evidence>